<dbReference type="SUPFAM" id="SSF51395">
    <property type="entry name" value="FMN-linked oxidoreductases"/>
    <property type="match status" value="1"/>
</dbReference>
<dbReference type="Pfam" id="PF00724">
    <property type="entry name" value="Oxidored_FMN"/>
    <property type="match status" value="1"/>
</dbReference>
<evidence type="ECO:0000313" key="3">
    <source>
        <dbReference type="Proteomes" id="UP000269721"/>
    </source>
</evidence>
<name>A0A4P9WFD4_9FUNG</name>
<evidence type="ECO:0000313" key="2">
    <source>
        <dbReference type="EMBL" id="RKO90555.1"/>
    </source>
</evidence>
<accession>A0A4P9WFD4</accession>
<proteinExistence type="predicted"/>
<dbReference type="Proteomes" id="UP000269721">
    <property type="component" value="Unassembled WGS sequence"/>
</dbReference>
<reference evidence="3" key="1">
    <citation type="journal article" date="2018" name="Nat. Microbiol.">
        <title>Leveraging single-cell genomics to expand the fungal tree of life.</title>
        <authorList>
            <person name="Ahrendt S.R."/>
            <person name="Quandt C.A."/>
            <person name="Ciobanu D."/>
            <person name="Clum A."/>
            <person name="Salamov A."/>
            <person name="Andreopoulos B."/>
            <person name="Cheng J.F."/>
            <person name="Woyke T."/>
            <person name="Pelin A."/>
            <person name="Henrissat B."/>
            <person name="Reynolds N.K."/>
            <person name="Benny G.L."/>
            <person name="Smith M.E."/>
            <person name="James T.Y."/>
            <person name="Grigoriev I.V."/>
        </authorList>
    </citation>
    <scope>NUCLEOTIDE SEQUENCE [LARGE SCALE GENOMIC DNA]</scope>
</reference>
<dbReference type="GO" id="GO:0010181">
    <property type="term" value="F:FMN binding"/>
    <property type="evidence" value="ECO:0007669"/>
    <property type="project" value="InterPro"/>
</dbReference>
<protein>
    <recommendedName>
        <fullName evidence="1">NADH:flavin oxidoreductase/NADH oxidase N-terminal domain-containing protein</fullName>
    </recommendedName>
</protein>
<dbReference type="Gene3D" id="3.20.20.70">
    <property type="entry name" value="Aldolase class I"/>
    <property type="match status" value="1"/>
</dbReference>
<dbReference type="GO" id="GO:0016491">
    <property type="term" value="F:oxidoreductase activity"/>
    <property type="evidence" value="ECO:0007669"/>
    <property type="project" value="InterPro"/>
</dbReference>
<dbReference type="InterPro" id="IPR013785">
    <property type="entry name" value="Aldolase_TIM"/>
</dbReference>
<keyword evidence="3" id="KW-1185">Reference proteome</keyword>
<dbReference type="PANTHER" id="PTHR22893">
    <property type="entry name" value="NADH OXIDOREDUCTASE-RELATED"/>
    <property type="match status" value="1"/>
</dbReference>
<dbReference type="OrthoDB" id="72788at2759"/>
<evidence type="ECO:0000259" key="1">
    <source>
        <dbReference type="Pfam" id="PF00724"/>
    </source>
</evidence>
<organism evidence="2 3">
    <name type="scientific">Blyttiomyces helicus</name>
    <dbReference type="NCBI Taxonomy" id="388810"/>
    <lineage>
        <taxon>Eukaryota</taxon>
        <taxon>Fungi</taxon>
        <taxon>Fungi incertae sedis</taxon>
        <taxon>Chytridiomycota</taxon>
        <taxon>Chytridiomycota incertae sedis</taxon>
        <taxon>Chytridiomycetes</taxon>
        <taxon>Chytridiomycetes incertae sedis</taxon>
        <taxon>Blyttiomyces</taxon>
    </lineage>
</organism>
<dbReference type="AlphaFoldDB" id="A0A4P9WFD4"/>
<gene>
    <name evidence="2" type="ORF">BDK51DRAFT_36321</name>
</gene>
<dbReference type="InterPro" id="IPR045247">
    <property type="entry name" value="Oye-like"/>
</dbReference>
<dbReference type="InterPro" id="IPR001155">
    <property type="entry name" value="OxRdtase_FMN_N"/>
</dbReference>
<dbReference type="PANTHER" id="PTHR22893:SF91">
    <property type="entry name" value="NADPH DEHYDROGENASE 2-RELATED"/>
    <property type="match status" value="1"/>
</dbReference>
<dbReference type="EMBL" id="KZ995498">
    <property type="protein sequence ID" value="RKO90555.1"/>
    <property type="molecule type" value="Genomic_DNA"/>
</dbReference>
<sequence>MSVALASPLKLGDLALKNRFVLSPLTRDRGVVPNELTAEYYGHPWARNGRNALGIFNEKQVAGWKKVTDEVHAKGSVIFAQLWHIGRCAHPGLQAGQPIVGPSASGKFRQLAGGPGYGTPKAIEDPQHYVDMFRVAAQIAKRAGFDGVKIQSAGGYLLDQFIDTGSNKRTDKWGGSHENRARFSLEMVKAAIGVFGDSSRIGIKLSPQGGVNDVGDQEEVAIPTYTYLITELEKLKIGYILLRRWLAFHPPMVRGFPFDVVKYFRPMTKNAKLFVNGDLTGAEAAELVASGQIDAAVFGRPFIANPDLPHHPLGSFLFRTSSVDQPEIQVVEFEEREDFHELLMHSVS</sequence>
<feature type="domain" description="NADH:flavin oxidoreductase/NADH oxidase N-terminal" evidence="1">
    <location>
        <begin position="50"/>
        <end position="310"/>
    </location>
</feature>